<feature type="transmembrane region" description="Helical" evidence="6">
    <location>
        <begin position="49"/>
        <end position="67"/>
    </location>
</feature>
<keyword evidence="2" id="KW-1003">Cell membrane</keyword>
<feature type="transmembrane region" description="Helical" evidence="6">
    <location>
        <begin position="159"/>
        <end position="181"/>
    </location>
</feature>
<feature type="transmembrane region" description="Helical" evidence="6">
    <location>
        <begin position="333"/>
        <end position="353"/>
    </location>
</feature>
<dbReference type="CDD" id="cd17324">
    <property type="entry name" value="MFS_NepI_like"/>
    <property type="match status" value="1"/>
</dbReference>
<feature type="transmembrane region" description="Helical" evidence="6">
    <location>
        <begin position="7"/>
        <end position="29"/>
    </location>
</feature>
<evidence type="ECO:0000256" key="2">
    <source>
        <dbReference type="ARBA" id="ARBA00022475"/>
    </source>
</evidence>
<dbReference type="Gene3D" id="1.20.1250.20">
    <property type="entry name" value="MFS general substrate transporter like domains"/>
    <property type="match status" value="2"/>
</dbReference>
<keyword evidence="3 6" id="KW-0812">Transmembrane</keyword>
<organism evidence="8 9">
    <name type="scientific">Helicobacter didelphidarum</name>
    <dbReference type="NCBI Taxonomy" id="2040648"/>
    <lineage>
        <taxon>Bacteria</taxon>
        <taxon>Pseudomonadati</taxon>
        <taxon>Campylobacterota</taxon>
        <taxon>Epsilonproteobacteria</taxon>
        <taxon>Campylobacterales</taxon>
        <taxon>Helicobacteraceae</taxon>
        <taxon>Helicobacter</taxon>
    </lineage>
</organism>
<feature type="transmembrane region" description="Helical" evidence="6">
    <location>
        <begin position="242"/>
        <end position="259"/>
    </location>
</feature>
<feature type="transmembrane region" description="Helical" evidence="6">
    <location>
        <begin position="202"/>
        <end position="222"/>
    </location>
</feature>
<keyword evidence="9" id="KW-1185">Reference proteome</keyword>
<feature type="transmembrane region" description="Helical" evidence="6">
    <location>
        <begin position="97"/>
        <end position="120"/>
    </location>
</feature>
<dbReference type="SUPFAM" id="SSF103473">
    <property type="entry name" value="MFS general substrate transporter"/>
    <property type="match status" value="1"/>
</dbReference>
<dbReference type="InterPro" id="IPR036259">
    <property type="entry name" value="MFS_trans_sf"/>
</dbReference>
<evidence type="ECO:0000313" key="9">
    <source>
        <dbReference type="Proteomes" id="UP000256379"/>
    </source>
</evidence>
<dbReference type="PANTHER" id="PTHR43124">
    <property type="entry name" value="PURINE EFFLUX PUMP PBUE"/>
    <property type="match status" value="1"/>
</dbReference>
<feature type="transmembrane region" description="Helical" evidence="6">
    <location>
        <begin position="359"/>
        <end position="381"/>
    </location>
</feature>
<reference evidence="8 9" key="1">
    <citation type="submission" date="2018-04" db="EMBL/GenBank/DDBJ databases">
        <title>Novel Campyloabacter and Helicobacter Species and Strains.</title>
        <authorList>
            <person name="Mannion A.J."/>
            <person name="Shen Z."/>
            <person name="Fox J.G."/>
        </authorList>
    </citation>
    <scope>NUCLEOTIDE SEQUENCE [LARGE SCALE GENOMIC DNA]</scope>
    <source>
        <strain evidence="8 9">MIT 17-337</strain>
    </source>
</reference>
<dbReference type="InterPro" id="IPR050189">
    <property type="entry name" value="MFS_Efflux_Transporters"/>
</dbReference>
<proteinExistence type="predicted"/>
<keyword evidence="5 6" id="KW-0472">Membrane</keyword>
<comment type="subcellular location">
    <subcellularLocation>
        <location evidence="1">Cell membrane</location>
        <topology evidence="1">Multi-pass membrane protein</topology>
    </subcellularLocation>
</comment>
<name>A0A3D8INS1_9HELI</name>
<feature type="transmembrane region" description="Helical" evidence="6">
    <location>
        <begin position="74"/>
        <end position="91"/>
    </location>
</feature>
<feature type="domain" description="Major facilitator superfamily (MFS) profile" evidence="7">
    <location>
        <begin position="7"/>
        <end position="385"/>
    </location>
</feature>
<sequence>MQGYMKTIILLAFSSFCMGVAEFIISGIITNISKHYNILVGEAGNLATLYAIGVVIGAPIVSVLISAWNYKLQLAFTLFIFCFSNAIIFFADNFLIMLIARFIGGLMHGLFFVIATIVAIKVAPQNKTSTALSLMVSGLTIALVTGIPLGIFLSEQYSLLFPFAFIAVFSLLVAIATLFIMPDLKGNKGSFKNLIIAFRFPPLYQGFLITAFTCGSQFVLYVYLRVFLEKHGFHTDTIKNIFLLYGIAAIIGNLFGGKFADSRGSFLALSIILILQITFFSLMSVTYMFGELFVIINILCMAFFGFASIAPLKMLSTYLAHTYTPKTQNDTIALNEGAFNVGIAFASFIGGIVEHNISVNFNGLFSAIFSICAWLILFLCIRKIYYRM</sequence>
<dbReference type="PROSITE" id="PS50850">
    <property type="entry name" value="MFS"/>
    <property type="match status" value="1"/>
</dbReference>
<feature type="transmembrane region" description="Helical" evidence="6">
    <location>
        <begin position="132"/>
        <end position="153"/>
    </location>
</feature>
<dbReference type="Pfam" id="PF07690">
    <property type="entry name" value="MFS_1"/>
    <property type="match status" value="1"/>
</dbReference>
<protein>
    <submittedName>
        <fullName evidence="8">MFS transporter</fullName>
    </submittedName>
</protein>
<evidence type="ECO:0000259" key="7">
    <source>
        <dbReference type="PROSITE" id="PS50850"/>
    </source>
</evidence>
<evidence type="ECO:0000256" key="5">
    <source>
        <dbReference type="ARBA" id="ARBA00023136"/>
    </source>
</evidence>
<evidence type="ECO:0000256" key="4">
    <source>
        <dbReference type="ARBA" id="ARBA00022989"/>
    </source>
</evidence>
<dbReference type="OrthoDB" id="9788453at2"/>
<dbReference type="InterPro" id="IPR011701">
    <property type="entry name" value="MFS"/>
</dbReference>
<evidence type="ECO:0000313" key="8">
    <source>
        <dbReference type="EMBL" id="RDU66566.1"/>
    </source>
</evidence>
<dbReference type="Proteomes" id="UP000256379">
    <property type="component" value="Unassembled WGS sequence"/>
</dbReference>
<evidence type="ECO:0000256" key="3">
    <source>
        <dbReference type="ARBA" id="ARBA00022692"/>
    </source>
</evidence>
<dbReference type="AlphaFoldDB" id="A0A3D8INS1"/>
<dbReference type="GO" id="GO:0022857">
    <property type="term" value="F:transmembrane transporter activity"/>
    <property type="evidence" value="ECO:0007669"/>
    <property type="project" value="InterPro"/>
</dbReference>
<evidence type="ECO:0000256" key="6">
    <source>
        <dbReference type="SAM" id="Phobius"/>
    </source>
</evidence>
<dbReference type="EMBL" id="NXLQ01000004">
    <property type="protein sequence ID" value="RDU66566.1"/>
    <property type="molecule type" value="Genomic_DNA"/>
</dbReference>
<dbReference type="GO" id="GO:0005886">
    <property type="term" value="C:plasma membrane"/>
    <property type="evidence" value="ECO:0007669"/>
    <property type="project" value="UniProtKB-SubCell"/>
</dbReference>
<comment type="caution">
    <text evidence="8">The sequence shown here is derived from an EMBL/GenBank/DDBJ whole genome shotgun (WGS) entry which is preliminary data.</text>
</comment>
<gene>
    <name evidence="8" type="ORF">CQA53_03700</name>
</gene>
<feature type="transmembrane region" description="Helical" evidence="6">
    <location>
        <begin position="266"/>
        <end position="286"/>
    </location>
</feature>
<evidence type="ECO:0000256" key="1">
    <source>
        <dbReference type="ARBA" id="ARBA00004651"/>
    </source>
</evidence>
<dbReference type="PANTHER" id="PTHR43124:SF3">
    <property type="entry name" value="CHLORAMPHENICOL EFFLUX PUMP RV0191"/>
    <property type="match status" value="1"/>
</dbReference>
<accession>A0A3D8INS1</accession>
<keyword evidence="4 6" id="KW-1133">Transmembrane helix</keyword>
<dbReference type="RefSeq" id="WP_115542688.1">
    <property type="nucleotide sequence ID" value="NZ_NXLQ01000004.1"/>
</dbReference>
<feature type="transmembrane region" description="Helical" evidence="6">
    <location>
        <begin position="292"/>
        <end position="312"/>
    </location>
</feature>
<dbReference type="InterPro" id="IPR020846">
    <property type="entry name" value="MFS_dom"/>
</dbReference>